<comment type="caution">
    <text evidence="1">The sequence shown here is derived from an EMBL/GenBank/DDBJ whole genome shotgun (WGS) entry which is preliminary data.</text>
</comment>
<evidence type="ECO:0000313" key="1">
    <source>
        <dbReference type="EMBL" id="KAK6952640.1"/>
    </source>
</evidence>
<dbReference type="Proteomes" id="UP001369815">
    <property type="component" value="Unassembled WGS sequence"/>
</dbReference>
<sequence length="301" mass="33816">MSKLPPVEKLPLALRKNGLVRDDWENKKSDLEQKLSDTLTTPWTVDVNPNQLYAYATEGYAKESLGSCIAEYINGAIYRLKEFKDHAGENGLKELNTICHAHILTIDLDDANRFPYCGVDVHEGKLRILFAPGKLGANIDSALDRDVLLKALNEAPAPASENAPALSFAARSSISKDYEPKAEQIRAQIADILMKPDIKLSPNFEDTFAKLQKACEENKADFRSDWEGLLGEFTRLYWEGLANQLKYQKFNEDELLREGFHEAVEKGEIAFRIVDTLKYSSYSKTWGANIDDAAQGLVDRL</sequence>
<reference evidence="1 2" key="1">
    <citation type="journal article" date="2024" name="Front Chem Biol">
        <title>Unveiling the potential of Daldinia eschscholtzii MFLUCC 19-0629 through bioactivity and bioinformatics studies for enhanced sustainable agriculture production.</title>
        <authorList>
            <person name="Brooks S."/>
            <person name="Weaver J.A."/>
            <person name="Klomchit A."/>
            <person name="Alharthi S.A."/>
            <person name="Onlamun T."/>
            <person name="Nurani R."/>
            <person name="Vong T.K."/>
            <person name="Alberti F."/>
            <person name="Greco C."/>
        </authorList>
    </citation>
    <scope>NUCLEOTIDE SEQUENCE [LARGE SCALE GENOMIC DNA]</scope>
    <source>
        <strain evidence="1">MFLUCC 19-0629</strain>
    </source>
</reference>
<dbReference type="EMBL" id="JBANMG010000005">
    <property type="protein sequence ID" value="KAK6952640.1"/>
    <property type="molecule type" value="Genomic_DNA"/>
</dbReference>
<dbReference type="AlphaFoldDB" id="A0AAX6MJ07"/>
<proteinExistence type="predicted"/>
<name>A0AAX6MJ07_9PEZI</name>
<evidence type="ECO:0000313" key="2">
    <source>
        <dbReference type="Proteomes" id="UP001369815"/>
    </source>
</evidence>
<gene>
    <name evidence="1" type="ORF">Daesc_004930</name>
</gene>
<keyword evidence="2" id="KW-1185">Reference proteome</keyword>
<organism evidence="1 2">
    <name type="scientific">Daldinia eschscholtzii</name>
    <dbReference type="NCBI Taxonomy" id="292717"/>
    <lineage>
        <taxon>Eukaryota</taxon>
        <taxon>Fungi</taxon>
        <taxon>Dikarya</taxon>
        <taxon>Ascomycota</taxon>
        <taxon>Pezizomycotina</taxon>
        <taxon>Sordariomycetes</taxon>
        <taxon>Xylariomycetidae</taxon>
        <taxon>Xylariales</taxon>
        <taxon>Hypoxylaceae</taxon>
        <taxon>Daldinia</taxon>
    </lineage>
</organism>
<protein>
    <submittedName>
        <fullName evidence="1">Uncharacterized protein</fullName>
    </submittedName>
</protein>
<accession>A0AAX6MJ07</accession>